<dbReference type="STRING" id="1206466.K0KPR0"/>
<feature type="compositionally biased region" description="Basic and acidic residues" evidence="1">
    <location>
        <begin position="55"/>
        <end position="66"/>
    </location>
</feature>
<dbReference type="GO" id="GO:0016020">
    <property type="term" value="C:membrane"/>
    <property type="evidence" value="ECO:0007669"/>
    <property type="project" value="TreeGrafter"/>
</dbReference>
<evidence type="ECO:0000256" key="2">
    <source>
        <dbReference type="SAM" id="Phobius"/>
    </source>
</evidence>
<dbReference type="InParanoid" id="K0KPR0"/>
<evidence type="ECO:0000259" key="3">
    <source>
        <dbReference type="Pfam" id="PF12051"/>
    </source>
</evidence>
<dbReference type="eggNOG" id="ENOG502QUA0">
    <property type="taxonomic scope" value="Eukaryota"/>
</dbReference>
<organism evidence="4 5">
    <name type="scientific">Wickerhamomyces ciferrii (strain ATCC 14091 / BCRC 22168 / CBS 111 / JCM 3599 / NBRC 0793 / NRRL Y-1031 F-60-10)</name>
    <name type="common">Yeast</name>
    <name type="synonym">Pichia ciferrii</name>
    <dbReference type="NCBI Taxonomy" id="1206466"/>
    <lineage>
        <taxon>Eukaryota</taxon>
        <taxon>Fungi</taxon>
        <taxon>Dikarya</taxon>
        <taxon>Ascomycota</taxon>
        <taxon>Saccharomycotina</taxon>
        <taxon>Saccharomycetes</taxon>
        <taxon>Phaffomycetales</taxon>
        <taxon>Wickerhamomycetaceae</taxon>
        <taxon>Wickerhamomyces</taxon>
    </lineage>
</organism>
<feature type="compositionally biased region" description="Basic and acidic residues" evidence="1">
    <location>
        <begin position="74"/>
        <end position="84"/>
    </location>
</feature>
<proteinExistence type="predicted"/>
<evidence type="ECO:0000313" key="4">
    <source>
        <dbReference type="EMBL" id="CCH43153.1"/>
    </source>
</evidence>
<dbReference type="EMBL" id="CAIF01000068">
    <property type="protein sequence ID" value="CCH43153.1"/>
    <property type="molecule type" value="Genomic_DNA"/>
</dbReference>
<feature type="transmembrane region" description="Helical" evidence="2">
    <location>
        <begin position="435"/>
        <end position="455"/>
    </location>
</feature>
<feature type="transmembrane region" description="Helical" evidence="2">
    <location>
        <begin position="367"/>
        <end position="393"/>
    </location>
</feature>
<comment type="caution">
    <text evidence="4">The sequence shown here is derived from an EMBL/GenBank/DDBJ whole genome shotgun (WGS) entry which is preliminary data.</text>
</comment>
<feature type="domain" description="DUF3533" evidence="3">
    <location>
        <begin position="125"/>
        <end position="507"/>
    </location>
</feature>
<dbReference type="InterPro" id="IPR053001">
    <property type="entry name" value="MNNG_permease-like"/>
</dbReference>
<feature type="region of interest" description="Disordered" evidence="1">
    <location>
        <begin position="1"/>
        <end position="106"/>
    </location>
</feature>
<feature type="transmembrane region" description="Helical" evidence="2">
    <location>
        <begin position="405"/>
        <end position="423"/>
    </location>
</feature>
<dbReference type="Pfam" id="PF12051">
    <property type="entry name" value="DUF3533"/>
    <property type="match status" value="1"/>
</dbReference>
<dbReference type="HOGENOM" id="CLU_020178_0_2_1"/>
<evidence type="ECO:0000256" key="1">
    <source>
        <dbReference type="SAM" id="MobiDB-lite"/>
    </source>
</evidence>
<keyword evidence="5" id="KW-1185">Reference proteome</keyword>
<feature type="transmembrane region" description="Helical" evidence="2">
    <location>
        <begin position="114"/>
        <end position="140"/>
    </location>
</feature>
<protein>
    <submittedName>
        <fullName evidence="4">Nitrosoguanidine resistance protein SNG1</fullName>
    </submittedName>
</protein>
<feature type="transmembrane region" description="Helical" evidence="2">
    <location>
        <begin position="326"/>
        <end position="346"/>
    </location>
</feature>
<dbReference type="PANTHER" id="PTHR34814:SF1">
    <property type="entry name" value="NITROSOGUANIDINE RESISTANCE PROTEIN SNG1"/>
    <property type="match status" value="1"/>
</dbReference>
<accession>K0KPR0</accession>
<keyword evidence="2" id="KW-1133">Transmembrane helix</keyword>
<gene>
    <name evidence="4" type="ORF">BN7_2700</name>
</gene>
<keyword evidence="2" id="KW-0472">Membrane</keyword>
<feature type="compositionally biased region" description="Polar residues" evidence="1">
    <location>
        <begin position="37"/>
        <end position="48"/>
    </location>
</feature>
<dbReference type="AlphaFoldDB" id="K0KPR0"/>
<keyword evidence="2" id="KW-0812">Transmembrane</keyword>
<dbReference type="InterPro" id="IPR022703">
    <property type="entry name" value="DUF3533"/>
</dbReference>
<name>K0KPR0_WICCF</name>
<feature type="transmembrane region" description="Helical" evidence="2">
    <location>
        <begin position="496"/>
        <end position="514"/>
    </location>
</feature>
<dbReference type="Proteomes" id="UP000009328">
    <property type="component" value="Unassembled WGS sequence"/>
</dbReference>
<sequence length="536" mass="61978">MSYKDSVDPLEEATYRTQSHNDHDIVGGSQMPPVHISSGQRSRSNSLINYALGRVEQDKPNEVIEEHPDESEESKEHEQEKEQEQNEPLEQGLTKTSTTKSEKRARHERNKSNFWKVVVMFAKVYLIMFVLFVGILSIYWGSLYDRPSHYHKINYLVVLDEDLEAQQPPSLYSLTLQNLLTNEAITKYGTFEFQNGTTFNELAQKHNNTNRDEVIRQVHHQNYWGGIYVPKNLTQDYYQALTTNSSFNGTIEFIYETGRNPQGVASYIVSIMKTIEKQFVKSGSQSIVQRLISQLSQDQLSTILQSHSELLQPLWWHWTDNRPNPGSIVITVVQIGLIYLLVLSFHQFNFASSTHEYILKNIHTRQYLLYHYTVSQLAYIILSLVYSLMTLAFKVDHTKTFGKSGFLVEWVFVYLTMAALGGVNENAAIQIFARYKPIIGFWIVFFLVINVSPVFSPMIVMNRFYRYGYAMPLYNGNELLKIIFLDTYKGNIGRNVGVLIAWIVLMNIILPFNLRNVRNYTRAVNAKAKKVLDEKK</sequence>
<evidence type="ECO:0000313" key="5">
    <source>
        <dbReference type="Proteomes" id="UP000009328"/>
    </source>
</evidence>
<dbReference type="PANTHER" id="PTHR34814">
    <property type="entry name" value="NITROSOGUANIDINE RESISTANCE PROTEIN SNG1"/>
    <property type="match status" value="1"/>
</dbReference>
<reference evidence="4 5" key="1">
    <citation type="journal article" date="2012" name="Eukaryot. Cell">
        <title>Draft genome sequence of Wickerhamomyces ciferrii NRRL Y-1031 F-60-10.</title>
        <authorList>
            <person name="Schneider J."/>
            <person name="Andrea H."/>
            <person name="Blom J."/>
            <person name="Jaenicke S."/>
            <person name="Ruckert C."/>
            <person name="Schorsch C."/>
            <person name="Szczepanowski R."/>
            <person name="Farwick M."/>
            <person name="Goesmann A."/>
            <person name="Puhler A."/>
            <person name="Schaffer S."/>
            <person name="Tauch A."/>
            <person name="Kohler T."/>
            <person name="Brinkrolf K."/>
        </authorList>
    </citation>
    <scope>NUCLEOTIDE SEQUENCE [LARGE SCALE GENOMIC DNA]</scope>
    <source>
        <strain evidence="5">ATCC 14091 / BCRC 22168 / CBS 111 / JCM 3599 / NBRC 0793 / NRRL Y-1031 F-60-10</strain>
    </source>
</reference>